<dbReference type="EMBL" id="JACHMI010000001">
    <property type="protein sequence ID" value="MBB6556130.1"/>
    <property type="molecule type" value="Genomic_DNA"/>
</dbReference>
<keyword evidence="1" id="KW-1133">Transmembrane helix</keyword>
<dbReference type="RefSeq" id="WP_185110613.1">
    <property type="nucleotide sequence ID" value="NZ_BAAAXY010000150.1"/>
</dbReference>
<protein>
    <submittedName>
        <fullName evidence="2">Uncharacterized protein</fullName>
    </submittedName>
</protein>
<evidence type="ECO:0000313" key="3">
    <source>
        <dbReference type="Proteomes" id="UP000565579"/>
    </source>
</evidence>
<accession>A0A7X0P6E8</accession>
<reference evidence="2 3" key="1">
    <citation type="submission" date="2020-08" db="EMBL/GenBank/DDBJ databases">
        <title>Sequencing the genomes of 1000 actinobacteria strains.</title>
        <authorList>
            <person name="Klenk H.-P."/>
        </authorList>
    </citation>
    <scope>NUCLEOTIDE SEQUENCE [LARGE SCALE GENOMIC DNA]</scope>
    <source>
        <strain evidence="2 3">DSM 43768</strain>
    </source>
</reference>
<comment type="caution">
    <text evidence="2">The sequence shown here is derived from an EMBL/GenBank/DDBJ whole genome shotgun (WGS) entry which is preliminary data.</text>
</comment>
<dbReference type="AlphaFoldDB" id="A0A7X0P6E8"/>
<evidence type="ECO:0000313" key="2">
    <source>
        <dbReference type="EMBL" id="MBB6556130.1"/>
    </source>
</evidence>
<organism evidence="2 3">
    <name type="scientific">Nonomuraea rubra</name>
    <dbReference type="NCBI Taxonomy" id="46180"/>
    <lineage>
        <taxon>Bacteria</taxon>
        <taxon>Bacillati</taxon>
        <taxon>Actinomycetota</taxon>
        <taxon>Actinomycetes</taxon>
        <taxon>Streptosporangiales</taxon>
        <taxon>Streptosporangiaceae</taxon>
        <taxon>Nonomuraea</taxon>
    </lineage>
</organism>
<dbReference type="Proteomes" id="UP000565579">
    <property type="component" value="Unassembled WGS sequence"/>
</dbReference>
<proteinExistence type="predicted"/>
<name>A0A7X0P6E8_9ACTN</name>
<feature type="transmembrane region" description="Helical" evidence="1">
    <location>
        <begin position="6"/>
        <end position="26"/>
    </location>
</feature>
<keyword evidence="3" id="KW-1185">Reference proteome</keyword>
<gene>
    <name evidence="2" type="ORF">HD593_010925</name>
</gene>
<sequence length="98" mass="11020">MRVQDPNIIGILLNAGLAGLAFILFLKGWIAPKPTVDRLVKEIEQWRKLYDTERAAHDLTRKAHAEETRAALQAAAEGSQTAMALLEEIRKRQSEAQR</sequence>
<keyword evidence="1" id="KW-0472">Membrane</keyword>
<keyword evidence="1" id="KW-0812">Transmembrane</keyword>
<evidence type="ECO:0000256" key="1">
    <source>
        <dbReference type="SAM" id="Phobius"/>
    </source>
</evidence>